<protein>
    <submittedName>
        <fullName evidence="2">Uncharacterized protein</fullName>
    </submittedName>
</protein>
<evidence type="ECO:0000313" key="2">
    <source>
        <dbReference type="EMBL" id="KZC13864.1"/>
    </source>
</evidence>
<feature type="non-terminal residue" evidence="2">
    <location>
        <position position="474"/>
    </location>
</feature>
<name>A0A154PR88_DUFNO</name>
<evidence type="ECO:0000313" key="3">
    <source>
        <dbReference type="Proteomes" id="UP000076502"/>
    </source>
</evidence>
<reference evidence="2 3" key="1">
    <citation type="submission" date="2015-07" db="EMBL/GenBank/DDBJ databases">
        <title>The genome of Dufourea novaeangliae.</title>
        <authorList>
            <person name="Pan H."/>
            <person name="Kapheim K."/>
        </authorList>
    </citation>
    <scope>NUCLEOTIDE SEQUENCE [LARGE SCALE GENOMIC DNA]</scope>
    <source>
        <strain evidence="2">0120121106</strain>
        <tissue evidence="2">Whole body</tissue>
    </source>
</reference>
<feature type="compositionally biased region" description="Low complexity" evidence="1">
    <location>
        <begin position="446"/>
        <end position="455"/>
    </location>
</feature>
<accession>A0A154PR88</accession>
<organism evidence="2 3">
    <name type="scientific">Dufourea novaeangliae</name>
    <name type="common">Sweat bee</name>
    <dbReference type="NCBI Taxonomy" id="178035"/>
    <lineage>
        <taxon>Eukaryota</taxon>
        <taxon>Metazoa</taxon>
        <taxon>Ecdysozoa</taxon>
        <taxon>Arthropoda</taxon>
        <taxon>Hexapoda</taxon>
        <taxon>Insecta</taxon>
        <taxon>Pterygota</taxon>
        <taxon>Neoptera</taxon>
        <taxon>Endopterygota</taxon>
        <taxon>Hymenoptera</taxon>
        <taxon>Apocrita</taxon>
        <taxon>Aculeata</taxon>
        <taxon>Apoidea</taxon>
        <taxon>Anthophila</taxon>
        <taxon>Halictidae</taxon>
        <taxon>Rophitinae</taxon>
        <taxon>Dufourea</taxon>
    </lineage>
</organism>
<feature type="compositionally biased region" description="Polar residues" evidence="1">
    <location>
        <begin position="463"/>
        <end position="474"/>
    </location>
</feature>
<dbReference type="OrthoDB" id="8195469at2759"/>
<dbReference type="EMBL" id="KQ435012">
    <property type="protein sequence ID" value="KZC13864.1"/>
    <property type="molecule type" value="Genomic_DNA"/>
</dbReference>
<proteinExistence type="predicted"/>
<gene>
    <name evidence="2" type="ORF">WN55_05768</name>
</gene>
<keyword evidence="3" id="KW-1185">Reference proteome</keyword>
<feature type="non-terminal residue" evidence="2">
    <location>
        <position position="1"/>
    </location>
</feature>
<feature type="region of interest" description="Disordered" evidence="1">
    <location>
        <begin position="274"/>
        <end position="293"/>
    </location>
</feature>
<dbReference type="AlphaFoldDB" id="A0A154PR88"/>
<dbReference type="Proteomes" id="UP000076502">
    <property type="component" value="Unassembled WGS sequence"/>
</dbReference>
<evidence type="ECO:0000256" key="1">
    <source>
        <dbReference type="SAM" id="MobiDB-lite"/>
    </source>
</evidence>
<sequence>LSVSLSLYLPRMDTSTCSFTSQSAPQSTAQRKFYQWVLKWISGIHLHTESNEELRDVRNPSRVDVPTLASFLQAIGFKLLSFEKNNDVQKKDETDSSTPKPGILKIAIECGSSKLRAILELGDVTCRCPNPDHVKDASFWSVSGTGPVGSTDNIVHKVEETGSNLLPPLSKDITRVLRDVSNKLFETIVGEPDVNRNTDISLNISRSSNASYEPKVAQEGLRKEIGVVRSYTQPEMRLHTNDLNTKMSISRNTSPLHSRKPILRQKTWDIDMETGNLDAEPRPSPPKRTSSPTMVAELSNSLGQISLQGEIENSKNLAEYIIGAKQNLEKALKMLVEKPIISVDVSLNQDDSVSVKSAPANISPTAVTSPYKPTRSHTISGVRPLIKLTNEKQLLTKPMLGNGQQTPKTRRTLEPVISHSARRKSTHFEQENTKPTVRRRSFYMPSSNSNLSLLSKPSDAGQKWSNTGKYSMAK</sequence>
<feature type="region of interest" description="Disordered" evidence="1">
    <location>
        <begin position="420"/>
        <end position="474"/>
    </location>
</feature>